<dbReference type="PANTHER" id="PTHR24271">
    <property type="entry name" value="KALLIKREIN-RELATED"/>
    <property type="match status" value="1"/>
</dbReference>
<dbReference type="GO" id="GO:0004252">
    <property type="term" value="F:serine-type endopeptidase activity"/>
    <property type="evidence" value="ECO:0007669"/>
    <property type="project" value="InterPro"/>
</dbReference>
<evidence type="ECO:0000259" key="3">
    <source>
        <dbReference type="PROSITE" id="PS50240"/>
    </source>
</evidence>
<dbReference type="Proteomes" id="UP000694545">
    <property type="component" value="Unplaced"/>
</dbReference>
<organism evidence="4 5">
    <name type="scientific">Varanus komodoensis</name>
    <name type="common">Komodo dragon</name>
    <dbReference type="NCBI Taxonomy" id="61221"/>
    <lineage>
        <taxon>Eukaryota</taxon>
        <taxon>Metazoa</taxon>
        <taxon>Chordata</taxon>
        <taxon>Craniata</taxon>
        <taxon>Vertebrata</taxon>
        <taxon>Euteleostomi</taxon>
        <taxon>Lepidosauria</taxon>
        <taxon>Squamata</taxon>
        <taxon>Bifurcata</taxon>
        <taxon>Unidentata</taxon>
        <taxon>Episquamata</taxon>
        <taxon>Toxicofera</taxon>
        <taxon>Anguimorpha</taxon>
        <taxon>Paleoanguimorpha</taxon>
        <taxon>Varanoidea</taxon>
        <taxon>Varanidae</taxon>
        <taxon>Varanus</taxon>
    </lineage>
</organism>
<dbReference type="FunFam" id="2.40.10.10:FF:000181">
    <property type="entry name" value="Chymotrypsinogen A"/>
    <property type="match status" value="1"/>
</dbReference>
<dbReference type="Pfam" id="PF00089">
    <property type="entry name" value="Trypsin"/>
    <property type="match status" value="1"/>
</dbReference>
<dbReference type="PRINTS" id="PR00722">
    <property type="entry name" value="CHYMOTRYPSIN"/>
</dbReference>
<evidence type="ECO:0000313" key="5">
    <source>
        <dbReference type="Proteomes" id="UP000694545"/>
    </source>
</evidence>
<dbReference type="InterPro" id="IPR018114">
    <property type="entry name" value="TRYPSIN_HIS"/>
</dbReference>
<reference evidence="4" key="1">
    <citation type="submission" date="2025-08" db="UniProtKB">
        <authorList>
            <consortium name="Ensembl"/>
        </authorList>
    </citation>
    <scope>IDENTIFICATION</scope>
</reference>
<dbReference type="Ensembl" id="ENSVKKT00000002887.1">
    <property type="protein sequence ID" value="ENSVKKP00000002811.1"/>
    <property type="gene ID" value="ENSVKKG00000002209.1"/>
</dbReference>
<comment type="similarity">
    <text evidence="1">Belongs to the peptidase S1 family. Snake venom subfamily.</text>
</comment>
<feature type="domain" description="Peptidase S1" evidence="3">
    <location>
        <begin position="16"/>
        <end position="244"/>
    </location>
</feature>
<dbReference type="Gene3D" id="2.40.10.10">
    <property type="entry name" value="Trypsin-like serine proteases"/>
    <property type="match status" value="2"/>
</dbReference>
<dbReference type="InterPro" id="IPR001254">
    <property type="entry name" value="Trypsin_dom"/>
</dbReference>
<dbReference type="PANTHER" id="PTHR24271:SF52">
    <property type="entry name" value="GRANZYME K"/>
    <property type="match status" value="1"/>
</dbReference>
<protein>
    <recommendedName>
        <fullName evidence="3">Peptidase S1 domain-containing protein</fullName>
    </recommendedName>
</protein>
<evidence type="ECO:0000313" key="4">
    <source>
        <dbReference type="Ensembl" id="ENSVKKP00000002811.1"/>
    </source>
</evidence>
<dbReference type="GO" id="GO:0006508">
    <property type="term" value="P:proteolysis"/>
    <property type="evidence" value="ECO:0007669"/>
    <property type="project" value="InterPro"/>
</dbReference>
<dbReference type="SMART" id="SM00020">
    <property type="entry name" value="Tryp_SPc"/>
    <property type="match status" value="1"/>
</dbReference>
<sequence length="248" mass="28097">QVTTPVPLRLREWADIIGGKESIPHSRPYMVALKSTSSNRLFCGGSLIKQNWVLTAAHCYWQKEFMQDTTIILGAHSWIEKEKTQQYFKIAQIFIHPAYNSTTHDNDAMLLKLHRTANINRYVKTIPLPSTTSFTDVKPGTMCLVAGWGTTSNKYITVTEKNEATMVSFPHGFPWNQANISFCKINTLLSFFFFIQNDSGGPLICDDEQRGIVSFGMTCGDRRYPGVYTALTKFHLNWIEELTGVVTD</sequence>
<dbReference type="InterPro" id="IPR001314">
    <property type="entry name" value="Peptidase_S1A"/>
</dbReference>
<dbReference type="InterPro" id="IPR009003">
    <property type="entry name" value="Peptidase_S1_PA"/>
</dbReference>
<reference evidence="4" key="2">
    <citation type="submission" date="2025-09" db="UniProtKB">
        <authorList>
            <consortium name="Ensembl"/>
        </authorList>
    </citation>
    <scope>IDENTIFICATION</scope>
</reference>
<dbReference type="GO" id="GO:0005576">
    <property type="term" value="C:extracellular region"/>
    <property type="evidence" value="ECO:0007669"/>
    <property type="project" value="UniProtKB-ARBA"/>
</dbReference>
<dbReference type="PROSITE" id="PS00134">
    <property type="entry name" value="TRYPSIN_HIS"/>
    <property type="match status" value="1"/>
</dbReference>
<dbReference type="CDD" id="cd00190">
    <property type="entry name" value="Tryp_SPc"/>
    <property type="match status" value="1"/>
</dbReference>
<keyword evidence="5" id="KW-1185">Reference proteome</keyword>
<dbReference type="AlphaFoldDB" id="A0A8D2J2H6"/>
<dbReference type="PROSITE" id="PS50240">
    <property type="entry name" value="TRYPSIN_DOM"/>
    <property type="match status" value="1"/>
</dbReference>
<evidence type="ECO:0000256" key="1">
    <source>
        <dbReference type="ARBA" id="ARBA00009228"/>
    </source>
</evidence>
<dbReference type="SUPFAM" id="SSF50494">
    <property type="entry name" value="Trypsin-like serine proteases"/>
    <property type="match status" value="1"/>
</dbReference>
<keyword evidence="2" id="KW-1015">Disulfide bond</keyword>
<evidence type="ECO:0000256" key="2">
    <source>
        <dbReference type="ARBA" id="ARBA00023157"/>
    </source>
</evidence>
<name>A0A8D2J2H6_VARKO</name>
<accession>A0A8D2J2H6</accession>
<proteinExistence type="inferred from homology"/>
<dbReference type="InterPro" id="IPR043504">
    <property type="entry name" value="Peptidase_S1_PA_chymotrypsin"/>
</dbReference>